<sequence length="475" mass="52971">MFFSFVLFLLALPDINAVVARIRNSQFVVNTVVAHIQYPQDATTRVGTPVTAMHTRYPRDTATRSGAPVAVCSSSMSLDFDEADHSTWVSAQGAVVLSLSWCSDFDETKHSAWGSQAIAVIARVQYPQNATTRGGTPATVLQINAVPVHTRYPRHTAARSVTPVALVCLSSTKLDFDQSDHSSWASAQSAVPLPLSWLFNGATPERPKLPRAPHGCDISYARHGVRAIICPSRVRAIICPSRVHAIICPSRASSIGEQTTWIHLGVFTRFIDILISIDLHAFVFGRPYGELERLRITLRRLEYYDFLSKHYVPGIMAYTELSVYTQSKDKSRKATSWIESTPSHHGKQRRSPSDTVAHSDNDQFKFVEQIAIEDVSSVCGGSDYLTCKVPLLILSKILPIVELRQIGHLHGIRVKHRLDDDATQELMRVFKDHGDEQLCCKNTVSVLHKDRNTDLSAHEEFPPRPPTPDHRQKII</sequence>
<accession>A0ACB8A6T8</accession>
<proteinExistence type="predicted"/>
<name>A0ACB8A6T8_9AGAM</name>
<comment type="caution">
    <text evidence="1">The sequence shown here is derived from an EMBL/GenBank/DDBJ whole genome shotgun (WGS) entry which is preliminary data.</text>
</comment>
<dbReference type="EMBL" id="MU267778">
    <property type="protein sequence ID" value="KAH7909105.1"/>
    <property type="molecule type" value="Genomic_DNA"/>
</dbReference>
<evidence type="ECO:0000313" key="1">
    <source>
        <dbReference type="EMBL" id="KAH7909105.1"/>
    </source>
</evidence>
<organism evidence="1 2">
    <name type="scientific">Hygrophoropsis aurantiaca</name>
    <dbReference type="NCBI Taxonomy" id="72124"/>
    <lineage>
        <taxon>Eukaryota</taxon>
        <taxon>Fungi</taxon>
        <taxon>Dikarya</taxon>
        <taxon>Basidiomycota</taxon>
        <taxon>Agaricomycotina</taxon>
        <taxon>Agaricomycetes</taxon>
        <taxon>Agaricomycetidae</taxon>
        <taxon>Boletales</taxon>
        <taxon>Coniophorineae</taxon>
        <taxon>Hygrophoropsidaceae</taxon>
        <taxon>Hygrophoropsis</taxon>
    </lineage>
</organism>
<gene>
    <name evidence="1" type="ORF">BJ138DRAFT_1115251</name>
</gene>
<reference evidence="1" key="1">
    <citation type="journal article" date="2021" name="New Phytol.">
        <title>Evolutionary innovations through gain and loss of genes in the ectomycorrhizal Boletales.</title>
        <authorList>
            <person name="Wu G."/>
            <person name="Miyauchi S."/>
            <person name="Morin E."/>
            <person name="Kuo A."/>
            <person name="Drula E."/>
            <person name="Varga T."/>
            <person name="Kohler A."/>
            <person name="Feng B."/>
            <person name="Cao Y."/>
            <person name="Lipzen A."/>
            <person name="Daum C."/>
            <person name="Hundley H."/>
            <person name="Pangilinan J."/>
            <person name="Johnson J."/>
            <person name="Barry K."/>
            <person name="LaButti K."/>
            <person name="Ng V."/>
            <person name="Ahrendt S."/>
            <person name="Min B."/>
            <person name="Choi I.G."/>
            <person name="Park H."/>
            <person name="Plett J.M."/>
            <person name="Magnuson J."/>
            <person name="Spatafora J.W."/>
            <person name="Nagy L.G."/>
            <person name="Henrissat B."/>
            <person name="Grigoriev I.V."/>
            <person name="Yang Z.L."/>
            <person name="Xu J."/>
            <person name="Martin F.M."/>
        </authorList>
    </citation>
    <scope>NUCLEOTIDE SEQUENCE</scope>
    <source>
        <strain evidence="1">ATCC 28755</strain>
    </source>
</reference>
<evidence type="ECO:0000313" key="2">
    <source>
        <dbReference type="Proteomes" id="UP000790377"/>
    </source>
</evidence>
<keyword evidence="2" id="KW-1185">Reference proteome</keyword>
<dbReference type="Proteomes" id="UP000790377">
    <property type="component" value="Unassembled WGS sequence"/>
</dbReference>
<protein>
    <submittedName>
        <fullName evidence="1">Uncharacterized protein</fullName>
    </submittedName>
</protein>